<organism evidence="2 3">
    <name type="scientific">Ovis ammon polii</name>
    <dbReference type="NCBI Taxonomy" id="230172"/>
    <lineage>
        <taxon>Eukaryota</taxon>
        <taxon>Metazoa</taxon>
        <taxon>Chordata</taxon>
        <taxon>Craniata</taxon>
        <taxon>Vertebrata</taxon>
        <taxon>Euteleostomi</taxon>
        <taxon>Mammalia</taxon>
        <taxon>Eutheria</taxon>
        <taxon>Laurasiatheria</taxon>
        <taxon>Artiodactyla</taxon>
        <taxon>Ruminantia</taxon>
        <taxon>Pecora</taxon>
        <taxon>Bovidae</taxon>
        <taxon>Caprinae</taxon>
        <taxon>Ovis</taxon>
    </lineage>
</organism>
<dbReference type="AlphaFoldDB" id="A0AAD4YJ39"/>
<keyword evidence="3" id="KW-1185">Reference proteome</keyword>
<dbReference type="EMBL" id="JAKZEL010000001">
    <property type="protein sequence ID" value="KAI4549507.1"/>
    <property type="molecule type" value="Genomic_DNA"/>
</dbReference>
<name>A0AAD4YJ39_OVIAM</name>
<accession>A0AAD4YJ39</accession>
<reference evidence="2" key="1">
    <citation type="submission" date="2022-03" db="EMBL/GenBank/DDBJ databases">
        <title>Genomic analyses of argali, domestic sheep and their hybrids provide insights into chromosomal evolution, heterosis and genetic basis of agronomic traits.</title>
        <authorList>
            <person name="Li M."/>
        </authorList>
    </citation>
    <scope>NUCLEOTIDE SEQUENCE</scope>
    <source>
        <strain evidence="2">CAU-MHL-2022a</strain>
        <tissue evidence="2">Skin</tissue>
    </source>
</reference>
<sequence>MALLSDPRWILPLAGSCQEPAWCKGNTGLQSTVAGTTEFQSKTEHGMSGSSECWAGGPESQGSMTAHTNGANAVTEDEFFESMSTGLSSLSQTANSRWLCFPYTSARVSVLLSPFVHALLPPLCPQSQLLLSHDSPSSPRRQLSYLSDSPLQIKCTEYFQLYFHGFPLHWDPLIRQFVNIPLHICHPGQITLLSVWSDKHSEAPA</sequence>
<comment type="caution">
    <text evidence="2">The sequence shown here is derived from an EMBL/GenBank/DDBJ whole genome shotgun (WGS) entry which is preliminary data.</text>
</comment>
<proteinExistence type="predicted"/>
<dbReference type="Proteomes" id="UP001214576">
    <property type="component" value="Unassembled WGS sequence"/>
</dbReference>
<protein>
    <submittedName>
        <fullName evidence="2">Uncharacterized protein</fullName>
    </submittedName>
</protein>
<evidence type="ECO:0000313" key="2">
    <source>
        <dbReference type="EMBL" id="KAI4549507.1"/>
    </source>
</evidence>
<evidence type="ECO:0000256" key="1">
    <source>
        <dbReference type="SAM" id="MobiDB-lite"/>
    </source>
</evidence>
<gene>
    <name evidence="2" type="ORF">MG293_001837</name>
</gene>
<feature type="region of interest" description="Disordered" evidence="1">
    <location>
        <begin position="47"/>
        <end position="67"/>
    </location>
</feature>
<evidence type="ECO:0000313" key="3">
    <source>
        <dbReference type="Proteomes" id="UP001214576"/>
    </source>
</evidence>